<organism evidence="1">
    <name type="scientific">Pseudomonas sp. Hg7Tf</name>
    <dbReference type="NCBI Taxonomy" id="3236988"/>
    <lineage>
        <taxon>Bacteria</taxon>
        <taxon>Pseudomonadati</taxon>
        <taxon>Pseudomonadota</taxon>
        <taxon>Gammaproteobacteria</taxon>
        <taxon>Pseudomonadales</taxon>
        <taxon>Pseudomonadaceae</taxon>
        <taxon>Pseudomonas</taxon>
    </lineage>
</organism>
<dbReference type="AlphaFoldDB" id="A0AB39I3E3"/>
<dbReference type="RefSeq" id="WP_280041050.1">
    <property type="nucleotide sequence ID" value="NZ_CP162607.1"/>
</dbReference>
<gene>
    <name evidence="1" type="ORF">AB4Y39_05510</name>
</gene>
<protein>
    <submittedName>
        <fullName evidence="1">Uncharacterized protein</fullName>
    </submittedName>
</protein>
<proteinExistence type="predicted"/>
<dbReference type="EMBL" id="CP162607">
    <property type="protein sequence ID" value="XDK38127.1"/>
    <property type="molecule type" value="Genomic_DNA"/>
</dbReference>
<evidence type="ECO:0000313" key="1">
    <source>
        <dbReference type="EMBL" id="XDK38127.1"/>
    </source>
</evidence>
<name>A0AB39I3E3_9PSED</name>
<accession>A0AB39I3E3</accession>
<reference evidence="1" key="1">
    <citation type="submission" date="2024-07" db="EMBL/GenBank/DDBJ databases">
        <title>Identification and characteristics of a novel species of coltsfoot's symbiotic bacteria.</title>
        <authorList>
            <person name="Juszczyk A."/>
            <person name="Jasielczuk I."/>
            <person name="Gurgul A."/>
            <person name="Rogala M."/>
            <person name="Kowalczyk A."/>
            <person name="Szmatola T."/>
            <person name="Kosecka-Strojek M."/>
            <person name="Arent Z."/>
            <person name="Latowski D."/>
        </authorList>
    </citation>
    <scope>NUCLEOTIDE SEQUENCE</scope>
    <source>
        <strain evidence="1">Hg7Tf</strain>
    </source>
</reference>
<sequence length="496" mass="55185">MSNKQPLHDQALAMLVQNHQLDAGQAQLGRLDGALEQMLAGQRQNQLQLEHMLAQAQAMASENHIVFEMDADEALLIDSSFYVQVDEVTLVHEPIALLDSVDRGAARDWQDYLDEVTAYAARHELAVAEDPFQHLMSTSQRIALEKRIKDEFSLKGANCDKYDYMIAATCGLIGGLIDVFFVGLPGQGPLTQFSDDMTDKAVQKFAAWNGWTGPNEGKDPTASAIGFLERRYKVNYDHRHGGDVDHLFKMSTKNHHIKSLAHSPDLVGLFFSILDQFTSTAHFVDGGKLISVDTKTFELRGSNLVTKLFAAFANWLGHLFSDMAGSSGATGRGSGIPMPFYSLLQFIDVGEFGQHRQTFATVAVQVFERGYDLRHGMALAIPVLVTELLTRLMWTVKQRFYHQQPWAACIPSAANPELRRMLLIGHGALCLVDGTDAALRSGGDMIQFMLRSNLVAWARFGTLALKELKVWYRQGDLDIEAVDGYLEAEYRRMLAA</sequence>